<dbReference type="Pfam" id="PF12838">
    <property type="entry name" value="Fer4_7"/>
    <property type="match status" value="1"/>
</dbReference>
<evidence type="ECO:0000256" key="6">
    <source>
        <dbReference type="ARBA" id="ARBA00023002"/>
    </source>
</evidence>
<keyword evidence="3" id="KW-0004">4Fe-4S</keyword>
<dbReference type="PROSITE" id="PS51918">
    <property type="entry name" value="RADICAL_SAM"/>
    <property type="match status" value="1"/>
</dbReference>
<dbReference type="InterPro" id="IPR017896">
    <property type="entry name" value="4Fe4S_Fe-S-bd"/>
</dbReference>
<dbReference type="SFLD" id="SFLDG01118">
    <property type="entry name" value="activating_enzymes__group_2"/>
    <property type="match status" value="1"/>
</dbReference>
<evidence type="ECO:0000259" key="10">
    <source>
        <dbReference type="PROSITE" id="PS51918"/>
    </source>
</evidence>
<evidence type="ECO:0000256" key="5">
    <source>
        <dbReference type="ARBA" id="ARBA00022723"/>
    </source>
</evidence>
<keyword evidence="5" id="KW-0479">Metal-binding</keyword>
<sequence>MPKMDQEIISHNPVKGWIWDIKKYALHDGPGIRTTIFFKGCPLRCLFCCNPESQNFYPDILWIGENCIRCNLCLEVCPTNAIFEDEKGGKRVDAELCDLCGLCVNRCPGEALNLVGKHVTVDGVLRKVAKDAVFYLRSGGGLTLSGGEPTAQADFAYELLRQYKMKELGLHTAIETCGYVKWSKLAVLLEYTDLVLYDIKHMDSLQHRRLTGISNKLILQNAIQIARSHKQLIIRFPLIPGYNDNEENIRRTGEFACELPGVEEINLLPYHRLGEPKYARLGQEYTLSGMISLTPERIASIRSTMENFGLRVRIGG</sequence>
<dbReference type="SFLD" id="SFLDG01066">
    <property type="entry name" value="organic_radical-activating_enz"/>
    <property type="match status" value="1"/>
</dbReference>
<dbReference type="SFLD" id="SFLDS00029">
    <property type="entry name" value="Radical_SAM"/>
    <property type="match status" value="1"/>
</dbReference>
<dbReference type="PROSITE" id="PS51379">
    <property type="entry name" value="4FE4S_FER_2"/>
    <property type="match status" value="2"/>
</dbReference>
<accession>A0A0F9UHR0</accession>
<evidence type="ECO:0000313" key="11">
    <source>
        <dbReference type="EMBL" id="KKN53143.1"/>
    </source>
</evidence>
<dbReference type="GO" id="GO:0046872">
    <property type="term" value="F:metal ion binding"/>
    <property type="evidence" value="ECO:0007669"/>
    <property type="project" value="UniProtKB-KW"/>
</dbReference>
<name>A0A0F9UHR0_9ZZZZ</name>
<organism evidence="11">
    <name type="scientific">marine sediment metagenome</name>
    <dbReference type="NCBI Taxonomy" id="412755"/>
    <lineage>
        <taxon>unclassified sequences</taxon>
        <taxon>metagenomes</taxon>
        <taxon>ecological metagenomes</taxon>
    </lineage>
</organism>
<keyword evidence="8" id="KW-0411">Iron-sulfur</keyword>
<evidence type="ECO:0000256" key="2">
    <source>
        <dbReference type="ARBA" id="ARBA00009777"/>
    </source>
</evidence>
<dbReference type="Pfam" id="PF04055">
    <property type="entry name" value="Radical_SAM"/>
    <property type="match status" value="1"/>
</dbReference>
<evidence type="ECO:0000256" key="1">
    <source>
        <dbReference type="ARBA" id="ARBA00001966"/>
    </source>
</evidence>
<evidence type="ECO:0000259" key="9">
    <source>
        <dbReference type="PROSITE" id="PS51379"/>
    </source>
</evidence>
<protein>
    <recommendedName>
        <fullName evidence="12">Radical SAM core domain-containing protein</fullName>
    </recommendedName>
</protein>
<gene>
    <name evidence="11" type="ORF">LCGC14_0605360</name>
</gene>
<dbReference type="GO" id="GO:0051539">
    <property type="term" value="F:4 iron, 4 sulfur cluster binding"/>
    <property type="evidence" value="ECO:0007669"/>
    <property type="project" value="UniProtKB-KW"/>
</dbReference>
<proteinExistence type="inferred from homology"/>
<dbReference type="EMBL" id="LAZR01000986">
    <property type="protein sequence ID" value="KKN53143.1"/>
    <property type="molecule type" value="Genomic_DNA"/>
</dbReference>
<evidence type="ECO:0000256" key="8">
    <source>
        <dbReference type="ARBA" id="ARBA00023014"/>
    </source>
</evidence>
<keyword evidence="6" id="KW-0560">Oxidoreductase</keyword>
<dbReference type="PROSITE" id="PS00198">
    <property type="entry name" value="4FE4S_FER_1"/>
    <property type="match status" value="2"/>
</dbReference>
<feature type="domain" description="4Fe-4S ferredoxin-type" evidence="9">
    <location>
        <begin position="88"/>
        <end position="117"/>
    </location>
</feature>
<dbReference type="InterPro" id="IPR007197">
    <property type="entry name" value="rSAM"/>
</dbReference>
<dbReference type="InterPro" id="IPR012839">
    <property type="entry name" value="Organic_radical_activase"/>
</dbReference>
<dbReference type="NCBIfam" id="TIGR02494">
    <property type="entry name" value="PFLE_PFLC"/>
    <property type="match status" value="1"/>
</dbReference>
<comment type="cofactor">
    <cofactor evidence="1">
        <name>[4Fe-4S] cluster</name>
        <dbReference type="ChEBI" id="CHEBI:49883"/>
    </cofactor>
</comment>
<comment type="similarity">
    <text evidence="2">Belongs to the organic radical-activating enzymes family.</text>
</comment>
<dbReference type="PANTHER" id="PTHR30352:SF4">
    <property type="entry name" value="PYRUVATE FORMATE-LYASE 2-ACTIVATING ENZYME"/>
    <property type="match status" value="1"/>
</dbReference>
<dbReference type="InterPro" id="IPR040074">
    <property type="entry name" value="BssD/PflA/YjjW"/>
</dbReference>
<dbReference type="InterPro" id="IPR034457">
    <property type="entry name" value="Organic_radical-activating"/>
</dbReference>
<dbReference type="InterPro" id="IPR001989">
    <property type="entry name" value="Radical_activat_CS"/>
</dbReference>
<dbReference type="Gene3D" id="3.30.70.20">
    <property type="match status" value="1"/>
</dbReference>
<evidence type="ECO:0000256" key="7">
    <source>
        <dbReference type="ARBA" id="ARBA00023004"/>
    </source>
</evidence>
<feature type="domain" description="Radical SAM core" evidence="10">
    <location>
        <begin position="27"/>
        <end position="316"/>
    </location>
</feature>
<keyword evidence="7" id="KW-0408">Iron</keyword>
<dbReference type="PIRSF" id="PIRSF000371">
    <property type="entry name" value="PFL_act_enz"/>
    <property type="match status" value="1"/>
</dbReference>
<dbReference type="Gene3D" id="3.80.30.10">
    <property type="entry name" value="pyruvate-formate lyase- activating enzyme"/>
    <property type="match status" value="1"/>
</dbReference>
<dbReference type="PANTHER" id="PTHR30352">
    <property type="entry name" value="PYRUVATE FORMATE-LYASE-ACTIVATING ENZYME"/>
    <property type="match status" value="1"/>
</dbReference>
<dbReference type="AlphaFoldDB" id="A0A0F9UHR0"/>
<evidence type="ECO:0000256" key="3">
    <source>
        <dbReference type="ARBA" id="ARBA00022485"/>
    </source>
</evidence>
<dbReference type="InterPro" id="IPR017900">
    <property type="entry name" value="4Fe4S_Fe_S_CS"/>
</dbReference>
<evidence type="ECO:0008006" key="12">
    <source>
        <dbReference type="Google" id="ProtNLM"/>
    </source>
</evidence>
<dbReference type="PROSITE" id="PS01087">
    <property type="entry name" value="RADICAL_ACTIVATING"/>
    <property type="match status" value="1"/>
</dbReference>
<comment type="caution">
    <text evidence="11">The sequence shown here is derived from an EMBL/GenBank/DDBJ whole genome shotgun (WGS) entry which is preliminary data.</text>
</comment>
<dbReference type="SUPFAM" id="SSF54862">
    <property type="entry name" value="4Fe-4S ferredoxins"/>
    <property type="match status" value="1"/>
</dbReference>
<dbReference type="GO" id="GO:0016491">
    <property type="term" value="F:oxidoreductase activity"/>
    <property type="evidence" value="ECO:0007669"/>
    <property type="project" value="UniProtKB-KW"/>
</dbReference>
<feature type="domain" description="4Fe-4S ferredoxin-type" evidence="9">
    <location>
        <begin position="58"/>
        <end position="87"/>
    </location>
</feature>
<keyword evidence="4" id="KW-0949">S-adenosyl-L-methionine</keyword>
<evidence type="ECO:0000256" key="4">
    <source>
        <dbReference type="ARBA" id="ARBA00022691"/>
    </source>
</evidence>
<reference evidence="11" key="1">
    <citation type="journal article" date="2015" name="Nature">
        <title>Complex archaea that bridge the gap between prokaryotes and eukaryotes.</title>
        <authorList>
            <person name="Spang A."/>
            <person name="Saw J.H."/>
            <person name="Jorgensen S.L."/>
            <person name="Zaremba-Niedzwiedzka K."/>
            <person name="Martijn J."/>
            <person name="Lind A.E."/>
            <person name="van Eijk R."/>
            <person name="Schleper C."/>
            <person name="Guy L."/>
            <person name="Ettema T.J."/>
        </authorList>
    </citation>
    <scope>NUCLEOTIDE SEQUENCE</scope>
</reference>